<reference evidence="4" key="1">
    <citation type="submission" date="2022-11" db="UniProtKB">
        <authorList>
            <consortium name="WormBaseParasite"/>
        </authorList>
    </citation>
    <scope>IDENTIFICATION</scope>
</reference>
<evidence type="ECO:0000256" key="1">
    <source>
        <dbReference type="SAM" id="MobiDB-lite"/>
    </source>
</evidence>
<proteinExistence type="predicted"/>
<dbReference type="Proteomes" id="UP000887565">
    <property type="component" value="Unplaced"/>
</dbReference>
<keyword evidence="2" id="KW-0472">Membrane</keyword>
<dbReference type="WBParaSite" id="nRc.2.0.1.t28022-RA">
    <property type="protein sequence ID" value="nRc.2.0.1.t28022-RA"/>
    <property type="gene ID" value="nRc.2.0.1.g28022"/>
</dbReference>
<organism evidence="3 4">
    <name type="scientific">Romanomermis culicivorax</name>
    <name type="common">Nematode worm</name>
    <dbReference type="NCBI Taxonomy" id="13658"/>
    <lineage>
        <taxon>Eukaryota</taxon>
        <taxon>Metazoa</taxon>
        <taxon>Ecdysozoa</taxon>
        <taxon>Nematoda</taxon>
        <taxon>Enoplea</taxon>
        <taxon>Dorylaimia</taxon>
        <taxon>Mermithida</taxon>
        <taxon>Mermithoidea</taxon>
        <taxon>Mermithidae</taxon>
        <taxon>Romanomermis</taxon>
    </lineage>
</organism>
<feature type="region of interest" description="Disordered" evidence="1">
    <location>
        <begin position="162"/>
        <end position="210"/>
    </location>
</feature>
<dbReference type="AlphaFoldDB" id="A0A915JPK2"/>
<evidence type="ECO:0000313" key="4">
    <source>
        <dbReference type="WBParaSite" id="nRc.2.0.1.t28022-RA"/>
    </source>
</evidence>
<feature type="transmembrane region" description="Helical" evidence="2">
    <location>
        <begin position="51"/>
        <end position="75"/>
    </location>
</feature>
<accession>A0A915JPK2</accession>
<sequence length="235" mass="26454">MFFACKPGKMTRDQHLTALNFSLFSFLLSLFILCLFLVLRTKGDGAWNWRNATMIIIFLCMVCIYIFQLSFGWLWTGVLPNILVPMEEEQLESAKSLDTSKTSDPLPSTDQHTNTKNDVDDKFFAAAFSPSKETSRSTTPNKYPHLSTNVGLRAYDGSPFRHRNMNRNSDNRNSAAQKGKLSHEYSAVNHKQQKTNFMNDKKKSNDPPVLVKNPGIKCNTADVSNLNKRVGGGGH</sequence>
<evidence type="ECO:0000313" key="3">
    <source>
        <dbReference type="Proteomes" id="UP000887565"/>
    </source>
</evidence>
<keyword evidence="2" id="KW-0812">Transmembrane</keyword>
<feature type="compositionally biased region" description="Polar residues" evidence="1">
    <location>
        <begin position="96"/>
        <end position="112"/>
    </location>
</feature>
<feature type="region of interest" description="Disordered" evidence="1">
    <location>
        <begin position="94"/>
        <end position="116"/>
    </location>
</feature>
<name>A0A915JPK2_ROMCU</name>
<keyword evidence="2" id="KW-1133">Transmembrane helix</keyword>
<keyword evidence="3" id="KW-1185">Reference proteome</keyword>
<feature type="transmembrane region" description="Helical" evidence="2">
    <location>
        <begin position="18"/>
        <end position="39"/>
    </location>
</feature>
<protein>
    <submittedName>
        <fullName evidence="4">Uncharacterized protein</fullName>
    </submittedName>
</protein>
<evidence type="ECO:0000256" key="2">
    <source>
        <dbReference type="SAM" id="Phobius"/>
    </source>
</evidence>